<dbReference type="Proteomes" id="UP000279236">
    <property type="component" value="Unassembled WGS sequence"/>
</dbReference>
<keyword evidence="3" id="KW-1185">Reference proteome</keyword>
<evidence type="ECO:0000256" key="1">
    <source>
        <dbReference type="SAM" id="MobiDB-lite"/>
    </source>
</evidence>
<protein>
    <submittedName>
        <fullName evidence="2">Uncharacterized protein</fullName>
    </submittedName>
</protein>
<sequence>MAHLPKPPCTRMTLRERRKAFQSAVNTKARKLHGRFLQATGGPAVRGHRLKAMQRRVLKRLQTLGDCKGVESPNAQTPSTVKLSTRARRRTNVSPSSQKEVLKSRNKSPAPMAIAAPVTRNPLQHPPHPARSACPARSARPARTALPALPALPARPFYHKANANGYGWTRDDSVFQLKLGGFATSTRIAERILAGSGGLAVDGG</sequence>
<gene>
    <name evidence="2" type="ORF">EHS24_001922</name>
</gene>
<dbReference type="AlphaFoldDB" id="A0A427XJH7"/>
<dbReference type="EMBL" id="RSCE01000011">
    <property type="protein sequence ID" value="RSH78996.1"/>
    <property type="molecule type" value="Genomic_DNA"/>
</dbReference>
<evidence type="ECO:0000313" key="2">
    <source>
        <dbReference type="EMBL" id="RSH78996.1"/>
    </source>
</evidence>
<accession>A0A427XJH7</accession>
<comment type="caution">
    <text evidence="2">The sequence shown here is derived from an EMBL/GenBank/DDBJ whole genome shotgun (WGS) entry which is preliminary data.</text>
</comment>
<organism evidence="2 3">
    <name type="scientific">Apiotrichum porosum</name>
    <dbReference type="NCBI Taxonomy" id="105984"/>
    <lineage>
        <taxon>Eukaryota</taxon>
        <taxon>Fungi</taxon>
        <taxon>Dikarya</taxon>
        <taxon>Basidiomycota</taxon>
        <taxon>Agaricomycotina</taxon>
        <taxon>Tremellomycetes</taxon>
        <taxon>Trichosporonales</taxon>
        <taxon>Trichosporonaceae</taxon>
        <taxon>Apiotrichum</taxon>
    </lineage>
</organism>
<dbReference type="GeneID" id="39586465"/>
<reference evidence="2 3" key="1">
    <citation type="submission" date="2018-11" db="EMBL/GenBank/DDBJ databases">
        <title>Genome sequence of Apiotrichum porosum DSM 27194.</title>
        <authorList>
            <person name="Aliyu H."/>
            <person name="Gorte O."/>
            <person name="Ochsenreither K."/>
        </authorList>
    </citation>
    <scope>NUCLEOTIDE SEQUENCE [LARGE SCALE GENOMIC DNA]</scope>
    <source>
        <strain evidence="2 3">DSM 27194</strain>
    </source>
</reference>
<dbReference type="RefSeq" id="XP_028474143.1">
    <property type="nucleotide sequence ID" value="XM_028617680.1"/>
</dbReference>
<name>A0A427XJH7_9TREE</name>
<feature type="compositionally biased region" description="Polar residues" evidence="1">
    <location>
        <begin position="73"/>
        <end position="83"/>
    </location>
</feature>
<evidence type="ECO:0000313" key="3">
    <source>
        <dbReference type="Proteomes" id="UP000279236"/>
    </source>
</evidence>
<feature type="region of interest" description="Disordered" evidence="1">
    <location>
        <begin position="67"/>
        <end position="110"/>
    </location>
</feature>
<proteinExistence type="predicted"/>